<sequence length="459" mass="49758">MEEGRPDFRNADLRICLHSAGLLGETIVSDSQLRVGFGETDITPPHGLYMCGSLDPRRNEGTTDPLQSHALVAECGGRRIAIAGVDLIGLPKELADKIIAEAARRTGIPSDAIMISCSHTHSGPYTAEGVYSSDVIDVNYLATLPERIAASVDEAAGRMEPASMHIGRSLVHHGIHNRRVICPDGKALNTWMPQALNDLEYIPQVYGTAGPVDPEMWVVRFDRLDGSTLGVFYNYSLHTNSKGGTTWSADYPCVVAEQLREEYGPGVISVYTPGACADINVTLGGVRWREGATYFAEQAVDAARRAIPVDGPIAVSAIRRDITVPRRDPADHSPEAIGRLNWGGAGGRADVFDRQAELVAALPEKWDVPVNAARIGPLAIASNPGELFVEHGLSIKRRSPFPYTVVAELTNDLAMYQPTEAAFEQEGYECLVGPNRIALEGVERIVDTAVELVEELWNE</sequence>
<reference evidence="1" key="1">
    <citation type="submission" date="2019-09" db="EMBL/GenBank/DDBJ databases">
        <title>Characterisation of the sponge microbiome using genome-centric metagenomics.</title>
        <authorList>
            <person name="Engelberts J.P."/>
            <person name="Robbins S.J."/>
            <person name="De Goeij J.M."/>
            <person name="Aranda M."/>
            <person name="Bell S.C."/>
            <person name="Webster N.S."/>
        </authorList>
    </citation>
    <scope>NUCLEOTIDE SEQUENCE</scope>
    <source>
        <strain evidence="1">SB0661_bin_32</strain>
    </source>
</reference>
<dbReference type="EMBL" id="VXMH01000066">
    <property type="protein sequence ID" value="MYC95755.1"/>
    <property type="molecule type" value="Genomic_DNA"/>
</dbReference>
<name>A0A6B1D8U3_9CHLR</name>
<comment type="caution">
    <text evidence="1">The sequence shown here is derived from an EMBL/GenBank/DDBJ whole genome shotgun (WGS) entry which is preliminary data.</text>
</comment>
<gene>
    <name evidence="1" type="ORF">F4X14_12375</name>
</gene>
<accession>A0A6B1D8U3</accession>
<organism evidence="1">
    <name type="scientific">Caldilineaceae bacterium SB0661_bin_32</name>
    <dbReference type="NCBI Taxonomy" id="2605255"/>
    <lineage>
        <taxon>Bacteria</taxon>
        <taxon>Bacillati</taxon>
        <taxon>Chloroflexota</taxon>
        <taxon>Caldilineae</taxon>
        <taxon>Caldilineales</taxon>
        <taxon>Caldilineaceae</taxon>
    </lineage>
</organism>
<evidence type="ECO:0008006" key="2">
    <source>
        <dbReference type="Google" id="ProtNLM"/>
    </source>
</evidence>
<dbReference type="AlphaFoldDB" id="A0A6B1D8U3"/>
<evidence type="ECO:0000313" key="1">
    <source>
        <dbReference type="EMBL" id="MYC95755.1"/>
    </source>
</evidence>
<proteinExistence type="predicted"/>
<protein>
    <recommendedName>
        <fullName evidence="2">Neutral/alkaline non-lysosomal ceramidase N-terminal domain-containing protein</fullName>
    </recommendedName>
</protein>